<feature type="signal peptide" evidence="2">
    <location>
        <begin position="1"/>
        <end position="17"/>
    </location>
</feature>
<reference evidence="3 4" key="1">
    <citation type="submission" date="2024-01" db="EMBL/GenBank/DDBJ databases">
        <title>Complete genome of Cladobotryum mycophilum ATHUM6906.</title>
        <authorList>
            <person name="Christinaki A.C."/>
            <person name="Myridakis A.I."/>
            <person name="Kouvelis V.N."/>
        </authorList>
    </citation>
    <scope>NUCLEOTIDE SEQUENCE [LARGE SCALE GENOMIC DNA]</scope>
    <source>
        <strain evidence="3 4">ATHUM6906</strain>
    </source>
</reference>
<protein>
    <recommendedName>
        <fullName evidence="5">Extracellular membrane protein CFEM domain-containing protein</fullName>
    </recommendedName>
</protein>
<comment type="caution">
    <text evidence="3">The sequence shown here is derived from an EMBL/GenBank/DDBJ whole genome shotgun (WGS) entry which is preliminary data.</text>
</comment>
<sequence>MKFFAALALLVAAGANAQSSPTAAPGAQPTSDCAADFIVTRCIETEQSKVNDCGNNQNYACLCSAYQAILTCYNNCPHDSRQPAAKSQVDSFCNAASLVATHPTTAATTLSVASSSGPVATVSAPAHTSSAGSGSGSTPASKTTSAKTSTTTAADGKNAAAGLAANGLLAAAVGAVIAIL</sequence>
<keyword evidence="4" id="KW-1185">Reference proteome</keyword>
<evidence type="ECO:0008006" key="5">
    <source>
        <dbReference type="Google" id="ProtNLM"/>
    </source>
</evidence>
<keyword evidence="2" id="KW-0732">Signal</keyword>
<organism evidence="3 4">
    <name type="scientific">Cladobotryum mycophilum</name>
    <dbReference type="NCBI Taxonomy" id="491253"/>
    <lineage>
        <taxon>Eukaryota</taxon>
        <taxon>Fungi</taxon>
        <taxon>Dikarya</taxon>
        <taxon>Ascomycota</taxon>
        <taxon>Pezizomycotina</taxon>
        <taxon>Sordariomycetes</taxon>
        <taxon>Hypocreomycetidae</taxon>
        <taxon>Hypocreales</taxon>
        <taxon>Hypocreaceae</taxon>
        <taxon>Cladobotryum</taxon>
    </lineage>
</organism>
<evidence type="ECO:0000256" key="1">
    <source>
        <dbReference type="SAM" id="MobiDB-lite"/>
    </source>
</evidence>
<evidence type="ECO:0000256" key="2">
    <source>
        <dbReference type="SAM" id="SignalP"/>
    </source>
</evidence>
<evidence type="ECO:0000313" key="3">
    <source>
        <dbReference type="EMBL" id="KAK5987114.1"/>
    </source>
</evidence>
<evidence type="ECO:0000313" key="4">
    <source>
        <dbReference type="Proteomes" id="UP001338125"/>
    </source>
</evidence>
<feature type="region of interest" description="Disordered" evidence="1">
    <location>
        <begin position="123"/>
        <end position="152"/>
    </location>
</feature>
<dbReference type="Proteomes" id="UP001338125">
    <property type="component" value="Unassembled WGS sequence"/>
</dbReference>
<dbReference type="EMBL" id="JAVFKD010000016">
    <property type="protein sequence ID" value="KAK5987114.1"/>
    <property type="molecule type" value="Genomic_DNA"/>
</dbReference>
<accession>A0ABR0S4M3</accession>
<gene>
    <name evidence="3" type="ORF">PT974_11232</name>
</gene>
<name>A0ABR0S4M3_9HYPO</name>
<proteinExistence type="predicted"/>
<feature type="chain" id="PRO_5047206768" description="Extracellular membrane protein CFEM domain-containing protein" evidence="2">
    <location>
        <begin position="18"/>
        <end position="180"/>
    </location>
</feature>